<feature type="compositionally biased region" description="Low complexity" evidence="6">
    <location>
        <begin position="292"/>
        <end position="301"/>
    </location>
</feature>
<evidence type="ECO:0000259" key="7">
    <source>
        <dbReference type="Pfam" id="PF08614"/>
    </source>
</evidence>
<dbReference type="Proteomes" id="UP000266861">
    <property type="component" value="Unassembled WGS sequence"/>
</dbReference>
<evidence type="ECO:0000256" key="5">
    <source>
        <dbReference type="SAM" id="Coils"/>
    </source>
</evidence>
<gene>
    <name evidence="8" type="ORF">Glove_508g52</name>
</gene>
<feature type="repeat" description="WD" evidence="4">
    <location>
        <begin position="408"/>
        <end position="449"/>
    </location>
</feature>
<dbReference type="CDD" id="cd00200">
    <property type="entry name" value="WD40"/>
    <property type="match status" value="1"/>
</dbReference>
<accession>A0A397GKH4</accession>
<feature type="compositionally biased region" description="Low complexity" evidence="6">
    <location>
        <begin position="266"/>
        <end position="279"/>
    </location>
</feature>
<dbReference type="STRING" id="1348612.A0A397GKH4"/>
<protein>
    <recommendedName>
        <fullName evidence="7">Autophagy-related protein 16 domain-containing protein</fullName>
    </recommendedName>
</protein>
<dbReference type="EMBL" id="PQFF01000440">
    <property type="protein sequence ID" value="RHZ49966.1"/>
    <property type="molecule type" value="Genomic_DNA"/>
</dbReference>
<dbReference type="InterPro" id="IPR019775">
    <property type="entry name" value="WD40_repeat_CS"/>
</dbReference>
<keyword evidence="3" id="KW-0677">Repeat</keyword>
<dbReference type="Pfam" id="PF00400">
    <property type="entry name" value="WD40"/>
    <property type="match status" value="7"/>
</dbReference>
<dbReference type="InterPro" id="IPR036322">
    <property type="entry name" value="WD40_repeat_dom_sf"/>
</dbReference>
<dbReference type="PROSITE" id="PS00678">
    <property type="entry name" value="WD_REPEATS_1"/>
    <property type="match status" value="2"/>
</dbReference>
<sequence>MSFSSPAIINNNNSNNNSSSNSNNNTIPSNNGNWQGDLLVKLLLRDRREKAFTDFVNSYNSLVQKLGNFADRNAQLEISEKTATEKHANLSLEVEKLRELGSPVNQKRTAELEQQIQTLKDERAELYKTQGVNAQRLLNLNDVLRNHEEQSKKQQEETQRLTEANQTLTNKVDLHFQVLREKDITIQLLQDELSTLQLELGKIDERMKDLEKENGQLLQRWLKKMNEEAEKMNEANLFYESALEVHAKALEFQSGVVIVDKEFTPAPKSTSLSTTLPSTSLPPPASSPPSTSPNDSNNTSSGYVRARSRSSGPVIIPTIVSRRLTPHDGEIHTIQASTDGNYFATGSADKTIKIFDSTSGQIRQTLSGSIQSIMHVSFNNTSEMIAGASNDNAARLWHLKTGRIRLTLTGHVGKVYSARFNGDSSKVITGSHDRTIKVWDLQKGYCIRTIFSFSSCNDVVPLDDEGTTLVSGHLDNNLRFWDVRSGKDIKELTGIHLGQITSVSVSPDGSKVLTNSRDNTLKLVDLRTYDVEQTFKADGYKTGANWSRSCFSPDGRYVVAGSVDGTVFYWNTQKSKLERTLKEHHNPICGVSWSPHGSQVFSADKDRTVIIWSGGPR</sequence>
<comment type="caution">
    <text evidence="8">The sequence shown here is derived from an EMBL/GenBank/DDBJ whole genome shotgun (WGS) entry which is preliminary data.</text>
</comment>
<dbReference type="PROSITE" id="PS50294">
    <property type="entry name" value="WD_REPEATS_REGION"/>
    <property type="match status" value="4"/>
</dbReference>
<comment type="similarity">
    <text evidence="1">Belongs to the ATG16 family.</text>
</comment>
<feature type="region of interest" description="Disordered" evidence="6">
    <location>
        <begin position="266"/>
        <end position="309"/>
    </location>
</feature>
<dbReference type="CDD" id="cd22887">
    <property type="entry name" value="Atg16_CCD"/>
    <property type="match status" value="1"/>
</dbReference>
<organism evidence="8 9">
    <name type="scientific">Diversispora epigaea</name>
    <dbReference type="NCBI Taxonomy" id="1348612"/>
    <lineage>
        <taxon>Eukaryota</taxon>
        <taxon>Fungi</taxon>
        <taxon>Fungi incertae sedis</taxon>
        <taxon>Mucoromycota</taxon>
        <taxon>Glomeromycotina</taxon>
        <taxon>Glomeromycetes</taxon>
        <taxon>Diversisporales</taxon>
        <taxon>Diversisporaceae</taxon>
        <taxon>Diversispora</taxon>
    </lineage>
</organism>
<dbReference type="PANTHER" id="PTHR19878">
    <property type="entry name" value="AUTOPHAGY PROTEIN 16-LIKE"/>
    <property type="match status" value="1"/>
</dbReference>
<feature type="compositionally biased region" description="Pro residues" evidence="6">
    <location>
        <begin position="280"/>
        <end position="291"/>
    </location>
</feature>
<dbReference type="GO" id="GO:0000421">
    <property type="term" value="C:autophagosome membrane"/>
    <property type="evidence" value="ECO:0007669"/>
    <property type="project" value="TreeGrafter"/>
</dbReference>
<dbReference type="GO" id="GO:0034274">
    <property type="term" value="C:Atg12-Atg5-Atg16 complex"/>
    <property type="evidence" value="ECO:0007669"/>
    <property type="project" value="TreeGrafter"/>
</dbReference>
<dbReference type="InterPro" id="IPR045160">
    <property type="entry name" value="ATG16"/>
</dbReference>
<feature type="coiled-coil region" evidence="5">
    <location>
        <begin position="80"/>
        <end position="242"/>
    </location>
</feature>
<feature type="repeat" description="WD" evidence="4">
    <location>
        <begin position="581"/>
        <end position="613"/>
    </location>
</feature>
<feature type="repeat" description="WD" evidence="4">
    <location>
        <begin position="551"/>
        <end position="580"/>
    </location>
</feature>
<dbReference type="SMART" id="SM00320">
    <property type="entry name" value="WD40"/>
    <property type="match status" value="7"/>
</dbReference>
<dbReference type="InterPro" id="IPR001680">
    <property type="entry name" value="WD40_rpt"/>
</dbReference>
<dbReference type="InterPro" id="IPR020472">
    <property type="entry name" value="WD40_PAC1"/>
</dbReference>
<proteinExistence type="inferred from homology"/>
<name>A0A397GKH4_9GLOM</name>
<evidence type="ECO:0000313" key="8">
    <source>
        <dbReference type="EMBL" id="RHZ49966.1"/>
    </source>
</evidence>
<evidence type="ECO:0000256" key="6">
    <source>
        <dbReference type="SAM" id="MobiDB-lite"/>
    </source>
</evidence>
<keyword evidence="5" id="KW-0175">Coiled coil</keyword>
<dbReference type="Gene3D" id="2.130.10.10">
    <property type="entry name" value="YVTN repeat-like/Quinoprotein amine dehydrogenase"/>
    <property type="match status" value="2"/>
</dbReference>
<evidence type="ECO:0000313" key="9">
    <source>
        <dbReference type="Proteomes" id="UP000266861"/>
    </source>
</evidence>
<dbReference type="OrthoDB" id="538223at2759"/>
<dbReference type="Gene3D" id="1.20.5.170">
    <property type="match status" value="1"/>
</dbReference>
<feature type="repeat" description="WD" evidence="4">
    <location>
        <begin position="366"/>
        <end position="407"/>
    </location>
</feature>
<feature type="domain" description="Autophagy-related protein 16" evidence="7">
    <location>
        <begin position="39"/>
        <end position="233"/>
    </location>
</feature>
<dbReference type="PANTHER" id="PTHR19878:SF8">
    <property type="entry name" value="AUTOPHAGY-RELATED 16, ISOFORM F"/>
    <property type="match status" value="1"/>
</dbReference>
<dbReference type="InterPro" id="IPR015943">
    <property type="entry name" value="WD40/YVTN_repeat-like_dom_sf"/>
</dbReference>
<dbReference type="PRINTS" id="PR00320">
    <property type="entry name" value="GPROTEINBRPT"/>
</dbReference>
<feature type="repeat" description="WD" evidence="4">
    <location>
        <begin position="324"/>
        <end position="365"/>
    </location>
</feature>
<evidence type="ECO:0000256" key="1">
    <source>
        <dbReference type="ARBA" id="ARBA00005331"/>
    </source>
</evidence>
<evidence type="ECO:0000256" key="4">
    <source>
        <dbReference type="PROSITE-ProRule" id="PRU00221"/>
    </source>
</evidence>
<feature type="repeat" description="WD" evidence="4">
    <location>
        <begin position="493"/>
        <end position="534"/>
    </location>
</feature>
<dbReference type="GO" id="GO:0043495">
    <property type="term" value="F:protein-membrane adaptor activity"/>
    <property type="evidence" value="ECO:0007669"/>
    <property type="project" value="TreeGrafter"/>
</dbReference>
<evidence type="ECO:0000256" key="2">
    <source>
        <dbReference type="ARBA" id="ARBA00022574"/>
    </source>
</evidence>
<dbReference type="GO" id="GO:0034045">
    <property type="term" value="C:phagophore assembly site membrane"/>
    <property type="evidence" value="ECO:0007669"/>
    <property type="project" value="TreeGrafter"/>
</dbReference>
<dbReference type="PROSITE" id="PS50082">
    <property type="entry name" value="WD_REPEATS_2"/>
    <property type="match status" value="7"/>
</dbReference>
<feature type="region of interest" description="Disordered" evidence="6">
    <location>
        <begin position="1"/>
        <end position="31"/>
    </location>
</feature>
<feature type="repeat" description="WD" evidence="4">
    <location>
        <begin position="460"/>
        <end position="491"/>
    </location>
</feature>
<keyword evidence="9" id="KW-1185">Reference proteome</keyword>
<dbReference type="AlphaFoldDB" id="A0A397GKH4"/>
<reference evidence="8 9" key="1">
    <citation type="submission" date="2018-08" db="EMBL/GenBank/DDBJ databases">
        <title>Genome and evolution of the arbuscular mycorrhizal fungus Diversispora epigaea (formerly Glomus versiforme) and its bacterial endosymbionts.</title>
        <authorList>
            <person name="Sun X."/>
            <person name="Fei Z."/>
            <person name="Harrison M."/>
        </authorList>
    </citation>
    <scope>NUCLEOTIDE SEQUENCE [LARGE SCALE GENOMIC DNA]</scope>
    <source>
        <strain evidence="8 9">IT104</strain>
    </source>
</reference>
<keyword evidence="2 4" id="KW-0853">WD repeat</keyword>
<evidence type="ECO:0000256" key="3">
    <source>
        <dbReference type="ARBA" id="ARBA00022737"/>
    </source>
</evidence>
<dbReference type="GO" id="GO:0000045">
    <property type="term" value="P:autophagosome assembly"/>
    <property type="evidence" value="ECO:0007669"/>
    <property type="project" value="InterPro"/>
</dbReference>
<dbReference type="InterPro" id="IPR013923">
    <property type="entry name" value="Autophagy-rel_prot_16_dom"/>
</dbReference>
<dbReference type="Pfam" id="PF08614">
    <property type="entry name" value="ATG16"/>
    <property type="match status" value="1"/>
</dbReference>
<dbReference type="SUPFAM" id="SSF50978">
    <property type="entry name" value="WD40 repeat-like"/>
    <property type="match status" value="1"/>
</dbReference>